<evidence type="ECO:0000256" key="5">
    <source>
        <dbReference type="HAMAP-Rule" id="MF_01401"/>
    </source>
</evidence>
<dbReference type="GO" id="GO:0008113">
    <property type="term" value="F:peptide-methionine (S)-S-oxide reductase activity"/>
    <property type="evidence" value="ECO:0007669"/>
    <property type="project" value="UniProtKB-UniRule"/>
</dbReference>
<dbReference type="SUPFAM" id="SSF55068">
    <property type="entry name" value="Peptide methionine sulfoxide reductase"/>
    <property type="match status" value="1"/>
</dbReference>
<evidence type="ECO:0000256" key="2">
    <source>
        <dbReference type="ARBA" id="ARBA00023002"/>
    </source>
</evidence>
<reference evidence="7" key="1">
    <citation type="submission" date="2023-02" db="EMBL/GenBank/DDBJ databases">
        <title>Nocardiopsis ansamitocini NBRC 112285.</title>
        <authorList>
            <person name="Ichikawa N."/>
            <person name="Sato H."/>
            <person name="Tonouchi N."/>
        </authorList>
    </citation>
    <scope>NUCLEOTIDE SEQUENCE</scope>
    <source>
        <strain evidence="7">NBRC 112285</strain>
    </source>
</reference>
<keyword evidence="2 5" id="KW-0560">Oxidoreductase</keyword>
<evidence type="ECO:0000256" key="1">
    <source>
        <dbReference type="ARBA" id="ARBA00005591"/>
    </source>
</evidence>
<dbReference type="NCBIfam" id="TIGR00401">
    <property type="entry name" value="msrA"/>
    <property type="match status" value="1"/>
</dbReference>
<evidence type="ECO:0000313" key="7">
    <source>
        <dbReference type="EMBL" id="GLU49244.1"/>
    </source>
</evidence>
<dbReference type="InterPro" id="IPR050162">
    <property type="entry name" value="MsrA_MetSO_reductase"/>
</dbReference>
<gene>
    <name evidence="5 7" type="primary">msrA</name>
    <name evidence="7" type="ORF">Nans01_35950</name>
</gene>
<accession>A0A9W6P826</accession>
<comment type="catalytic activity">
    <reaction evidence="4 5">
        <text>[thioredoxin]-disulfide + L-methionine + H2O = L-methionine (S)-S-oxide + [thioredoxin]-dithiol</text>
        <dbReference type="Rhea" id="RHEA:19993"/>
        <dbReference type="Rhea" id="RHEA-COMP:10698"/>
        <dbReference type="Rhea" id="RHEA-COMP:10700"/>
        <dbReference type="ChEBI" id="CHEBI:15377"/>
        <dbReference type="ChEBI" id="CHEBI:29950"/>
        <dbReference type="ChEBI" id="CHEBI:50058"/>
        <dbReference type="ChEBI" id="CHEBI:57844"/>
        <dbReference type="ChEBI" id="CHEBI:58772"/>
        <dbReference type="EC" id="1.8.4.11"/>
    </reaction>
</comment>
<name>A0A9W6P826_9ACTN</name>
<evidence type="ECO:0000259" key="6">
    <source>
        <dbReference type="Pfam" id="PF01625"/>
    </source>
</evidence>
<evidence type="ECO:0000313" key="8">
    <source>
        <dbReference type="Proteomes" id="UP001165092"/>
    </source>
</evidence>
<dbReference type="GO" id="GO:0005737">
    <property type="term" value="C:cytoplasm"/>
    <property type="evidence" value="ECO:0007669"/>
    <property type="project" value="TreeGrafter"/>
</dbReference>
<evidence type="ECO:0000256" key="3">
    <source>
        <dbReference type="ARBA" id="ARBA00047806"/>
    </source>
</evidence>
<protein>
    <recommendedName>
        <fullName evidence="5">Peptide methionine sulfoxide reductase MsrA</fullName>
        <shortName evidence="5">Protein-methionine-S-oxide reductase</shortName>
        <ecNumber evidence="5">1.8.4.11</ecNumber>
    </recommendedName>
    <alternativeName>
        <fullName evidence="5">Peptide-methionine (S)-S-oxide reductase</fullName>
        <shortName evidence="5">Peptide Met(O) reductase</shortName>
    </alternativeName>
</protein>
<dbReference type="InterPro" id="IPR036509">
    <property type="entry name" value="Met_Sox_Rdtase_MsrA_sf"/>
</dbReference>
<dbReference type="FunFam" id="3.30.1060.10:FF:000001">
    <property type="entry name" value="Peptide methionine sulfoxide reductase MsrA"/>
    <property type="match status" value="1"/>
</dbReference>
<comment type="caution">
    <text evidence="7">The sequence shown here is derived from an EMBL/GenBank/DDBJ whole genome shotgun (WGS) entry which is preliminary data.</text>
</comment>
<dbReference type="HAMAP" id="MF_01401">
    <property type="entry name" value="MsrA"/>
    <property type="match status" value="1"/>
</dbReference>
<dbReference type="AlphaFoldDB" id="A0A9W6P826"/>
<dbReference type="EMBL" id="BSQG01000006">
    <property type="protein sequence ID" value="GLU49244.1"/>
    <property type="molecule type" value="Genomic_DNA"/>
</dbReference>
<dbReference type="Proteomes" id="UP001165092">
    <property type="component" value="Unassembled WGS sequence"/>
</dbReference>
<dbReference type="PANTHER" id="PTHR42799:SF2">
    <property type="entry name" value="MITOCHONDRIAL PEPTIDE METHIONINE SULFOXIDE REDUCTASE"/>
    <property type="match status" value="1"/>
</dbReference>
<feature type="active site" evidence="5">
    <location>
        <position position="45"/>
    </location>
</feature>
<dbReference type="Pfam" id="PF01625">
    <property type="entry name" value="PMSR"/>
    <property type="match status" value="1"/>
</dbReference>
<comment type="catalytic activity">
    <reaction evidence="3 5">
        <text>L-methionyl-[protein] + [thioredoxin]-disulfide + H2O = L-methionyl-(S)-S-oxide-[protein] + [thioredoxin]-dithiol</text>
        <dbReference type="Rhea" id="RHEA:14217"/>
        <dbReference type="Rhea" id="RHEA-COMP:10698"/>
        <dbReference type="Rhea" id="RHEA-COMP:10700"/>
        <dbReference type="Rhea" id="RHEA-COMP:12313"/>
        <dbReference type="Rhea" id="RHEA-COMP:12315"/>
        <dbReference type="ChEBI" id="CHEBI:15377"/>
        <dbReference type="ChEBI" id="CHEBI:16044"/>
        <dbReference type="ChEBI" id="CHEBI:29950"/>
        <dbReference type="ChEBI" id="CHEBI:44120"/>
        <dbReference type="ChEBI" id="CHEBI:50058"/>
        <dbReference type="EC" id="1.8.4.11"/>
    </reaction>
</comment>
<evidence type="ECO:0000256" key="4">
    <source>
        <dbReference type="ARBA" id="ARBA00048782"/>
    </source>
</evidence>
<keyword evidence="8" id="KW-1185">Reference proteome</keyword>
<feature type="domain" description="Peptide methionine sulphoxide reductase MsrA" evidence="6">
    <location>
        <begin position="40"/>
        <end position="196"/>
    </location>
</feature>
<dbReference type="GO" id="GO:0034599">
    <property type="term" value="P:cellular response to oxidative stress"/>
    <property type="evidence" value="ECO:0007669"/>
    <property type="project" value="TreeGrafter"/>
</dbReference>
<dbReference type="EC" id="1.8.4.11" evidence="5"/>
<sequence>MVDQADALSGRDTRMPVPDHHEVLDTPPAGPYPEGAQIAEFGMGCFWGVERIFWRLGQQNGIITTAVGYAGGYTANPTYEEVCSGRTGHTEAVRVVFDPRLTSYEDLLKVFWEGHDPTQGMRQGNDAGTQYRSMILYRGEDQRKAAEATRDAFQPALTSSGYGPITTEIVPAGEFYFAEPYHQQYLSDAKNPNGYCGVGGTGAVCPIGVARTDG</sequence>
<comment type="function">
    <text evidence="5">Has an important function as a repair enzyme for proteins that have been inactivated by oxidation. Catalyzes the reversible oxidation-reduction of methionine sulfoxide in proteins to methionine.</text>
</comment>
<dbReference type="Gene3D" id="3.30.1060.10">
    <property type="entry name" value="Peptide methionine sulphoxide reductase MsrA"/>
    <property type="match status" value="1"/>
</dbReference>
<dbReference type="InterPro" id="IPR002569">
    <property type="entry name" value="Met_Sox_Rdtase_MsrA_dom"/>
</dbReference>
<organism evidence="7 8">
    <name type="scientific">Nocardiopsis ansamitocini</name>
    <dbReference type="NCBI Taxonomy" id="1670832"/>
    <lineage>
        <taxon>Bacteria</taxon>
        <taxon>Bacillati</taxon>
        <taxon>Actinomycetota</taxon>
        <taxon>Actinomycetes</taxon>
        <taxon>Streptosporangiales</taxon>
        <taxon>Nocardiopsidaceae</taxon>
        <taxon>Nocardiopsis</taxon>
    </lineage>
</organism>
<comment type="similarity">
    <text evidence="1 5">Belongs to the MsrA Met sulfoxide reductase family.</text>
</comment>
<proteinExistence type="inferred from homology"/>
<dbReference type="PANTHER" id="PTHR42799">
    <property type="entry name" value="MITOCHONDRIAL PEPTIDE METHIONINE SULFOXIDE REDUCTASE"/>
    <property type="match status" value="1"/>
</dbReference>